<dbReference type="AlphaFoldDB" id="A0A379FYD7"/>
<gene>
    <name evidence="2" type="ORF">NCTC12026_00175</name>
</gene>
<evidence type="ECO:0000313" key="3">
    <source>
        <dbReference type="Proteomes" id="UP000255129"/>
    </source>
</evidence>
<dbReference type="Gene3D" id="3.40.91.30">
    <property type="match status" value="1"/>
</dbReference>
<evidence type="ECO:0000256" key="1">
    <source>
        <dbReference type="SAM" id="MobiDB-lite"/>
    </source>
</evidence>
<accession>A0A379FYD7</accession>
<feature type="compositionally biased region" description="Polar residues" evidence="1">
    <location>
        <begin position="28"/>
        <end position="37"/>
    </location>
</feature>
<evidence type="ECO:0000313" key="2">
    <source>
        <dbReference type="EMBL" id="SUC33854.1"/>
    </source>
</evidence>
<proteinExistence type="predicted"/>
<evidence type="ECO:0008006" key="4">
    <source>
        <dbReference type="Google" id="ProtNLM"/>
    </source>
</evidence>
<organism evidence="2 3">
    <name type="scientific">Providencia rustigianii</name>
    <dbReference type="NCBI Taxonomy" id="158850"/>
    <lineage>
        <taxon>Bacteria</taxon>
        <taxon>Pseudomonadati</taxon>
        <taxon>Pseudomonadota</taxon>
        <taxon>Gammaproteobacteria</taxon>
        <taxon>Enterobacterales</taxon>
        <taxon>Morganellaceae</taxon>
        <taxon>Providencia</taxon>
    </lineage>
</organism>
<name>A0A379FYD7_9GAMM</name>
<dbReference type="EMBL" id="UGUA01000001">
    <property type="protein sequence ID" value="SUC33854.1"/>
    <property type="molecule type" value="Genomic_DNA"/>
</dbReference>
<dbReference type="Proteomes" id="UP000255129">
    <property type="component" value="Unassembled WGS sequence"/>
</dbReference>
<protein>
    <recommendedName>
        <fullName evidence="4">DUF1064 domain-containing protein</fullName>
    </recommendedName>
</protein>
<reference evidence="2 3" key="1">
    <citation type="submission" date="2018-06" db="EMBL/GenBank/DDBJ databases">
        <authorList>
            <consortium name="Pathogen Informatics"/>
            <person name="Doyle S."/>
        </authorList>
    </citation>
    <scope>NUCLEOTIDE SEQUENCE [LARGE SCALE GENOMIC DNA]</scope>
    <source>
        <strain evidence="2 3">NCTC12026</strain>
    </source>
</reference>
<feature type="region of interest" description="Disordered" evidence="1">
    <location>
        <begin position="13"/>
        <end position="37"/>
    </location>
</feature>
<sequence length="171" mass="19813">MVGAIQMLRWTPEQAEAHQKKNGKKTGTALSSPKENKTVLHQSQELVIPEKLTPKQRTQALGRLKEGEMNKTEDAYNKYLKLRYSAGEVLWYGFEKIKLKLADRTFYTSDFSVLLSNGQFELHEVKGHWEEDARVKIKVAAEQFPFRFIGVKKDGDNWIFEDFSPWYGTLL</sequence>